<evidence type="ECO:0000313" key="5">
    <source>
        <dbReference type="Proteomes" id="UP001564626"/>
    </source>
</evidence>
<dbReference type="EMBL" id="JBGEHV010000034">
    <property type="protein sequence ID" value="MEY8041329.1"/>
    <property type="molecule type" value="Genomic_DNA"/>
</dbReference>
<dbReference type="PANTHER" id="PTHR30204:SF93">
    <property type="entry name" value="HTH MERR-TYPE DOMAIN-CONTAINING PROTEIN"/>
    <property type="match status" value="1"/>
</dbReference>
<keyword evidence="2" id="KW-0175">Coiled coil</keyword>
<dbReference type="InterPro" id="IPR047057">
    <property type="entry name" value="MerR_fam"/>
</dbReference>
<keyword evidence="1" id="KW-0238">DNA-binding</keyword>
<sequence length="252" mass="28716">MEWTIQQVARKAGVSSRTLRHYDDLGLLRPSSVGANGYRYYDPTAVARLQRILLLRDLGLSLDDIAEVLDRSGDEEAALREHVTLLEAERDRLDRRIDAVRRAVEARRTGVDPSLDALLEGFNDPYRDEVVARWGERAYQEAHDWWHGKSLREQVDWKRDTDELIAAWQDAWRAGGSPGADRAQEIAARHVRWLGQVPATPLADGDRERSAEMVRCLAEMYAQDPDFADTYGAPEVAAFVRDALLEHVRRWG</sequence>
<dbReference type="Pfam" id="PF07739">
    <property type="entry name" value="TipAS"/>
    <property type="match status" value="1"/>
</dbReference>
<dbReference type="Gene3D" id="1.10.490.50">
    <property type="entry name" value="Antibiotic binding domain of TipA-like multidrug resistance regulators"/>
    <property type="match status" value="1"/>
</dbReference>
<feature type="domain" description="HTH merR-type" evidence="3">
    <location>
        <begin position="1"/>
        <end position="71"/>
    </location>
</feature>
<dbReference type="Gene3D" id="1.10.1660.10">
    <property type="match status" value="1"/>
</dbReference>
<dbReference type="SMART" id="SM00422">
    <property type="entry name" value="HTH_MERR"/>
    <property type="match status" value="1"/>
</dbReference>
<dbReference type="PRINTS" id="PR00040">
    <property type="entry name" value="HTHMERR"/>
</dbReference>
<gene>
    <name evidence="4" type="ORF">AB8O55_18150</name>
</gene>
<dbReference type="CDD" id="cd01106">
    <property type="entry name" value="HTH_TipAL-Mta"/>
    <property type="match status" value="1"/>
</dbReference>
<comment type="caution">
    <text evidence="4">The sequence shown here is derived from an EMBL/GenBank/DDBJ whole genome shotgun (WGS) entry which is preliminary data.</text>
</comment>
<evidence type="ECO:0000313" key="4">
    <source>
        <dbReference type="EMBL" id="MEY8041329.1"/>
    </source>
</evidence>
<name>A0ABV4CJQ5_9PSEU</name>
<dbReference type="InterPro" id="IPR000551">
    <property type="entry name" value="MerR-type_HTH_dom"/>
</dbReference>
<accession>A0ABV4CJQ5</accession>
<dbReference type="InterPro" id="IPR012925">
    <property type="entry name" value="TipAS_dom"/>
</dbReference>
<feature type="coiled-coil region" evidence="2">
    <location>
        <begin position="76"/>
        <end position="103"/>
    </location>
</feature>
<dbReference type="RefSeq" id="WP_345364085.1">
    <property type="nucleotide sequence ID" value="NZ_BAABII010000010.1"/>
</dbReference>
<dbReference type="Pfam" id="PF13411">
    <property type="entry name" value="MerR_1"/>
    <property type="match status" value="1"/>
</dbReference>
<dbReference type="InterPro" id="IPR036244">
    <property type="entry name" value="TipA-like_antibiotic-bd"/>
</dbReference>
<organism evidence="4 5">
    <name type="scientific">Saccharopolyspora cebuensis</name>
    <dbReference type="NCBI Taxonomy" id="418759"/>
    <lineage>
        <taxon>Bacteria</taxon>
        <taxon>Bacillati</taxon>
        <taxon>Actinomycetota</taxon>
        <taxon>Actinomycetes</taxon>
        <taxon>Pseudonocardiales</taxon>
        <taxon>Pseudonocardiaceae</taxon>
        <taxon>Saccharopolyspora</taxon>
    </lineage>
</organism>
<dbReference type="SUPFAM" id="SSF46955">
    <property type="entry name" value="Putative DNA-binding domain"/>
    <property type="match status" value="1"/>
</dbReference>
<dbReference type="SUPFAM" id="SSF89082">
    <property type="entry name" value="Antibiotic binding domain of TipA-like multidrug resistance regulators"/>
    <property type="match status" value="1"/>
</dbReference>
<evidence type="ECO:0000256" key="2">
    <source>
        <dbReference type="SAM" id="Coils"/>
    </source>
</evidence>
<evidence type="ECO:0000259" key="3">
    <source>
        <dbReference type="PROSITE" id="PS50937"/>
    </source>
</evidence>
<protein>
    <submittedName>
        <fullName evidence="4">MerR family transcriptional regulator</fullName>
    </submittedName>
</protein>
<proteinExistence type="predicted"/>
<dbReference type="PANTHER" id="PTHR30204">
    <property type="entry name" value="REDOX-CYCLING DRUG-SENSING TRANSCRIPTIONAL ACTIVATOR SOXR"/>
    <property type="match status" value="1"/>
</dbReference>
<evidence type="ECO:0000256" key="1">
    <source>
        <dbReference type="ARBA" id="ARBA00023125"/>
    </source>
</evidence>
<dbReference type="PROSITE" id="PS50937">
    <property type="entry name" value="HTH_MERR_2"/>
    <property type="match status" value="1"/>
</dbReference>
<reference evidence="4 5" key="1">
    <citation type="submission" date="2024-08" db="EMBL/GenBank/DDBJ databases">
        <title>Genome mining of Saccharopolyspora cebuensis PGLac3 from Nigerian medicinal plant.</title>
        <authorList>
            <person name="Ezeobiora C.E."/>
            <person name="Igbokwe N.H."/>
            <person name="Amin D.H."/>
            <person name="Mendie U.E."/>
        </authorList>
    </citation>
    <scope>NUCLEOTIDE SEQUENCE [LARGE SCALE GENOMIC DNA]</scope>
    <source>
        <strain evidence="4 5">PGLac3</strain>
    </source>
</reference>
<keyword evidence="5" id="KW-1185">Reference proteome</keyword>
<dbReference type="InterPro" id="IPR009061">
    <property type="entry name" value="DNA-bd_dom_put_sf"/>
</dbReference>
<dbReference type="Proteomes" id="UP001564626">
    <property type="component" value="Unassembled WGS sequence"/>
</dbReference>